<evidence type="ECO:0000313" key="4">
    <source>
        <dbReference type="Proteomes" id="UP001465976"/>
    </source>
</evidence>
<evidence type="ECO:0000313" key="3">
    <source>
        <dbReference type="EMBL" id="KAL0564032.1"/>
    </source>
</evidence>
<dbReference type="Pfam" id="PF04088">
    <property type="entry name" value="Peroxin-13_N"/>
    <property type="match status" value="1"/>
</dbReference>
<comment type="caution">
    <text evidence="3">The sequence shown here is derived from an EMBL/GenBank/DDBJ whole genome shotgun (WGS) entry which is preliminary data.</text>
</comment>
<sequence>MGHHLIITMGLRFETQRLQTDGLRRYGVGMRKLGRVTVRSGGYGDMCCGSHDPWNPVQLGANGHRSPASRKPSDSRATTQHTFAHLHSIVRSVSAVAQLLESGSMAKRGSFFTTSETVEQLGQLRNVSGGALGLVDPEDDTAPGDAEFSLTATGDVRCSLMANPSS</sequence>
<protein>
    <submittedName>
        <fullName evidence="3">Peroxisomal membrane protein PAS20</fullName>
    </submittedName>
</protein>
<gene>
    <name evidence="3" type="primary">PEX13_3</name>
    <name evidence="3" type="ORF">V5O48_018024</name>
</gene>
<organism evidence="3 4">
    <name type="scientific">Marasmius crinis-equi</name>
    <dbReference type="NCBI Taxonomy" id="585013"/>
    <lineage>
        <taxon>Eukaryota</taxon>
        <taxon>Fungi</taxon>
        <taxon>Dikarya</taxon>
        <taxon>Basidiomycota</taxon>
        <taxon>Agaricomycotina</taxon>
        <taxon>Agaricomycetes</taxon>
        <taxon>Agaricomycetidae</taxon>
        <taxon>Agaricales</taxon>
        <taxon>Marasmiineae</taxon>
        <taxon>Marasmiaceae</taxon>
        <taxon>Marasmius</taxon>
    </lineage>
</organism>
<dbReference type="EMBL" id="JBAHYK010003037">
    <property type="protein sequence ID" value="KAL0564032.1"/>
    <property type="molecule type" value="Genomic_DNA"/>
</dbReference>
<reference evidence="3 4" key="1">
    <citation type="submission" date="2024-02" db="EMBL/GenBank/DDBJ databases">
        <title>A draft genome for the cacao thread blight pathogen Marasmius crinis-equi.</title>
        <authorList>
            <person name="Cohen S.P."/>
            <person name="Baruah I.K."/>
            <person name="Amoako-Attah I."/>
            <person name="Bukari Y."/>
            <person name="Meinhardt L.W."/>
            <person name="Bailey B.A."/>
        </authorList>
    </citation>
    <scope>NUCLEOTIDE SEQUENCE [LARGE SCALE GENOMIC DNA]</scope>
    <source>
        <strain evidence="3 4">GH-76</strain>
    </source>
</reference>
<dbReference type="InterPro" id="IPR007223">
    <property type="entry name" value="Peroxin-13_N"/>
</dbReference>
<evidence type="ECO:0000256" key="1">
    <source>
        <dbReference type="SAM" id="MobiDB-lite"/>
    </source>
</evidence>
<feature type="region of interest" description="Disordered" evidence="1">
    <location>
        <begin position="58"/>
        <end position="79"/>
    </location>
</feature>
<proteinExistence type="predicted"/>
<keyword evidence="4" id="KW-1185">Reference proteome</keyword>
<accession>A0ABR3EMD0</accession>
<evidence type="ECO:0000259" key="2">
    <source>
        <dbReference type="Pfam" id="PF04088"/>
    </source>
</evidence>
<dbReference type="Proteomes" id="UP001465976">
    <property type="component" value="Unassembled WGS sequence"/>
</dbReference>
<name>A0ABR3EMD0_9AGAR</name>
<feature type="domain" description="Peroxin 13 N-terminal" evidence="2">
    <location>
        <begin position="77"/>
        <end position="133"/>
    </location>
</feature>